<feature type="transmembrane region" description="Helical" evidence="1">
    <location>
        <begin position="645"/>
        <end position="664"/>
    </location>
</feature>
<dbReference type="Proteomes" id="UP001501842">
    <property type="component" value="Unassembled WGS sequence"/>
</dbReference>
<gene>
    <name evidence="2" type="ORF">GCM10010439_46730</name>
</gene>
<keyword evidence="1" id="KW-1133">Transmembrane helix</keyword>
<evidence type="ECO:0000256" key="1">
    <source>
        <dbReference type="SAM" id="Phobius"/>
    </source>
</evidence>
<keyword evidence="1" id="KW-0472">Membrane</keyword>
<feature type="transmembrane region" description="Helical" evidence="1">
    <location>
        <begin position="676"/>
        <end position="698"/>
    </location>
</feature>
<comment type="caution">
    <text evidence="2">The sequence shown here is derived from an EMBL/GenBank/DDBJ whole genome shotgun (WGS) entry which is preliminary data.</text>
</comment>
<proteinExistence type="predicted"/>
<dbReference type="RefSeq" id="WP_344452801.1">
    <property type="nucleotide sequence ID" value="NZ_BAAATZ010000019.1"/>
</dbReference>
<evidence type="ECO:0008006" key="4">
    <source>
        <dbReference type="Google" id="ProtNLM"/>
    </source>
</evidence>
<keyword evidence="1" id="KW-0812">Transmembrane</keyword>
<reference evidence="2 3" key="1">
    <citation type="journal article" date="2019" name="Int. J. Syst. Evol. Microbiol.">
        <title>The Global Catalogue of Microorganisms (GCM) 10K type strain sequencing project: providing services to taxonomists for standard genome sequencing and annotation.</title>
        <authorList>
            <consortium name="The Broad Institute Genomics Platform"/>
            <consortium name="The Broad Institute Genome Sequencing Center for Infectious Disease"/>
            <person name="Wu L."/>
            <person name="Ma J."/>
        </authorList>
    </citation>
    <scope>NUCLEOTIDE SEQUENCE [LARGE SCALE GENOMIC DNA]</scope>
    <source>
        <strain evidence="2 3">JCM 8201</strain>
    </source>
</reference>
<evidence type="ECO:0000313" key="2">
    <source>
        <dbReference type="EMBL" id="GAA2731396.1"/>
    </source>
</evidence>
<keyword evidence="3" id="KW-1185">Reference proteome</keyword>
<organism evidence="2 3">
    <name type="scientific">Actinocorallia aurantiaca</name>
    <dbReference type="NCBI Taxonomy" id="46204"/>
    <lineage>
        <taxon>Bacteria</taxon>
        <taxon>Bacillati</taxon>
        <taxon>Actinomycetota</taxon>
        <taxon>Actinomycetes</taxon>
        <taxon>Streptosporangiales</taxon>
        <taxon>Thermomonosporaceae</taxon>
        <taxon>Actinocorallia</taxon>
    </lineage>
</organism>
<sequence length="809" mass="90619">MSDEFDGWDDLSDPIREIVKDRHVDRDGCVLSLLQLAGQDPDLEEEAVFTAVRVHHEYTEEDEDFWSLLIPEFLADLGEFRIAAWVAMTLEERASSAPLRGVLRWLCECYFAGVKPEEAPAQFQVRLFAMADLTHEESARYLVVQTLTLVARMSKVEYPGAASRLALEVHDLVQRYMREPDPRDSADRWQANLEHLRRIADWAPPEELARFSLLGLATDATNILGAQDGLKAFEEGRDDLRMRSVLEDALDIQRRSFGTSDAYFRLFASELIPILVRMGEHEAAQTLGAEYTAEDAWELRLIADIHTAIAGFGRIDPATVEQQTNTILDRTPDPASAATWLTSLAAVVFDPPEAAIALGRKALELTEDLDQENEEVRTARLTALLVIGGALRDLDAQEACEYLEEAYAQLRAGAPLQPSLRVRLYTDLMYVYACALGNLDARTFPAAAAEILAQARTLEAEVVDLIETLPFLHTMAQRRGLTGSVFQLARVVGDFTHAIEMCTRLLDEARADRTAPSSAGHLADIRYFLAIALLHRGQVLRARSVLKPTLETFDRILPPESARHRRRLHRLALPYAVYYWFNDRFLRPGIDRLGLPADTDLRVGPVPDGFVPGGVLRPIVQENSKEGPQTPPFRLHSGHGWTLHFIRPLIVYNLMFLAFFFTAASRFMHGPLNQTIVAAGFAATTMNLSLSALAGAYLRRNFHTTVTDRGVWDTRRFFLWREISSVRVRTGLLTEHVLLTRHQGKPIRLRHPRGRWLDLAPIRERASGHHGISLPETPARSVGSVTVDVLIPISALLVALSLVLNPFGL</sequence>
<protein>
    <recommendedName>
        <fullName evidence="4">Tetratricopeptide repeat protein</fullName>
    </recommendedName>
</protein>
<accession>A0ABN3UEQ8</accession>
<feature type="transmembrane region" description="Helical" evidence="1">
    <location>
        <begin position="789"/>
        <end position="807"/>
    </location>
</feature>
<evidence type="ECO:0000313" key="3">
    <source>
        <dbReference type="Proteomes" id="UP001501842"/>
    </source>
</evidence>
<name>A0ABN3UEQ8_9ACTN</name>
<dbReference type="EMBL" id="BAAATZ010000019">
    <property type="protein sequence ID" value="GAA2731396.1"/>
    <property type="molecule type" value="Genomic_DNA"/>
</dbReference>